<evidence type="ECO:0000313" key="1">
    <source>
        <dbReference type="Proteomes" id="UP000887565"/>
    </source>
</evidence>
<reference evidence="2" key="1">
    <citation type="submission" date="2022-11" db="UniProtKB">
        <authorList>
            <consortium name="WormBaseParasite"/>
        </authorList>
    </citation>
    <scope>IDENTIFICATION</scope>
</reference>
<dbReference type="WBParaSite" id="nRc.2.0.1.t20475-RA">
    <property type="protein sequence ID" value="nRc.2.0.1.t20475-RA"/>
    <property type="gene ID" value="nRc.2.0.1.g20475"/>
</dbReference>
<evidence type="ECO:0000313" key="2">
    <source>
        <dbReference type="WBParaSite" id="nRc.2.0.1.t20475-RA"/>
    </source>
</evidence>
<proteinExistence type="predicted"/>
<protein>
    <submittedName>
        <fullName evidence="2">Uncharacterized protein</fullName>
    </submittedName>
</protein>
<dbReference type="Proteomes" id="UP000887565">
    <property type="component" value="Unplaced"/>
</dbReference>
<dbReference type="AlphaFoldDB" id="A0A915J250"/>
<organism evidence="1 2">
    <name type="scientific">Romanomermis culicivorax</name>
    <name type="common">Nematode worm</name>
    <dbReference type="NCBI Taxonomy" id="13658"/>
    <lineage>
        <taxon>Eukaryota</taxon>
        <taxon>Metazoa</taxon>
        <taxon>Ecdysozoa</taxon>
        <taxon>Nematoda</taxon>
        <taxon>Enoplea</taxon>
        <taxon>Dorylaimia</taxon>
        <taxon>Mermithida</taxon>
        <taxon>Mermithoidea</taxon>
        <taxon>Mermithidae</taxon>
        <taxon>Romanomermis</taxon>
    </lineage>
</organism>
<keyword evidence="1" id="KW-1185">Reference proteome</keyword>
<name>A0A915J250_ROMCU</name>
<accession>A0A915J250</accession>
<sequence>MEYRQINPTSDNHLFVGKLVEVELQQDPNLTPSQLYEEIKTANPAPPGLEAVLNGRDRKQMVYFTWYKTNSGQQRMPFTI</sequence>